<dbReference type="InterPro" id="IPR005119">
    <property type="entry name" value="LysR_subst-bd"/>
</dbReference>
<sequence>MISHKAARAVAAVIETGSFEIAAAQLGLTPSAVSHRVKLLEDQLGTVLIRRASPCTATHAGTKVHAYLQTIALLERDLTKELGLNTTNRVTVRIAVNADSLGTWFMTALAQNSDEFLFDIIIEDQEVSSELLKTGEVVGALGIANHTVAGCDEIALGSMDYVACTSPAFFNRYFADGLTKAALSSAPSLRFSPHDTFQDKWAAQHVGKGIILPMHKLPSFSVFLDGCLEGLGWGLLPKDGVAPYLADGRLVVLKENAEFSSHLVWRWVRSAGHALAPLNQAIRASAHNALNPPE</sequence>
<evidence type="ECO:0000256" key="4">
    <source>
        <dbReference type="ARBA" id="ARBA00023163"/>
    </source>
</evidence>
<dbReference type="Gene3D" id="1.10.10.10">
    <property type="entry name" value="Winged helix-like DNA-binding domain superfamily/Winged helix DNA-binding domain"/>
    <property type="match status" value="1"/>
</dbReference>
<evidence type="ECO:0000259" key="5">
    <source>
        <dbReference type="PROSITE" id="PS50931"/>
    </source>
</evidence>
<keyword evidence="3 6" id="KW-0238">DNA-binding</keyword>
<dbReference type="Gene3D" id="3.40.190.290">
    <property type="match status" value="1"/>
</dbReference>
<dbReference type="SUPFAM" id="SSF53850">
    <property type="entry name" value="Periplasmic binding protein-like II"/>
    <property type="match status" value="1"/>
</dbReference>
<keyword evidence="7" id="KW-1185">Reference proteome</keyword>
<dbReference type="Pfam" id="PF00126">
    <property type="entry name" value="HTH_1"/>
    <property type="match status" value="1"/>
</dbReference>
<dbReference type="EMBL" id="JBHTBR010000004">
    <property type="protein sequence ID" value="MFC7291528.1"/>
    <property type="molecule type" value="Genomic_DNA"/>
</dbReference>
<proteinExistence type="inferred from homology"/>
<evidence type="ECO:0000313" key="7">
    <source>
        <dbReference type="Proteomes" id="UP001596492"/>
    </source>
</evidence>
<dbReference type="Proteomes" id="UP001596492">
    <property type="component" value="Unassembled WGS sequence"/>
</dbReference>
<evidence type="ECO:0000256" key="1">
    <source>
        <dbReference type="ARBA" id="ARBA00009437"/>
    </source>
</evidence>
<feature type="domain" description="HTH lysR-type" evidence="5">
    <location>
        <begin position="1"/>
        <end position="58"/>
    </location>
</feature>
<dbReference type="PANTHER" id="PTHR30579:SF2">
    <property type="entry name" value="HTH-TYPE TRANSCRIPTIONAL REGULATOR ARGP"/>
    <property type="match status" value="1"/>
</dbReference>
<evidence type="ECO:0000313" key="6">
    <source>
        <dbReference type="EMBL" id="MFC7291528.1"/>
    </source>
</evidence>
<evidence type="ECO:0000256" key="2">
    <source>
        <dbReference type="ARBA" id="ARBA00023015"/>
    </source>
</evidence>
<gene>
    <name evidence="6" type="ORF">ACFQS8_07870</name>
</gene>
<dbReference type="NCBIfam" id="NF002964">
    <property type="entry name" value="PRK03635.1"/>
    <property type="match status" value="1"/>
</dbReference>
<keyword evidence="2" id="KW-0805">Transcription regulation</keyword>
<dbReference type="SUPFAM" id="SSF46785">
    <property type="entry name" value="Winged helix' DNA-binding domain"/>
    <property type="match status" value="1"/>
</dbReference>
<organism evidence="6 7">
    <name type="scientific">Hirschia litorea</name>
    <dbReference type="NCBI Taxonomy" id="1199156"/>
    <lineage>
        <taxon>Bacteria</taxon>
        <taxon>Pseudomonadati</taxon>
        <taxon>Pseudomonadota</taxon>
        <taxon>Alphaproteobacteria</taxon>
        <taxon>Hyphomonadales</taxon>
        <taxon>Hyphomonadaceae</taxon>
        <taxon>Hirschia</taxon>
    </lineage>
</organism>
<comment type="similarity">
    <text evidence="1">Belongs to the LysR transcriptional regulatory family.</text>
</comment>
<dbReference type="Pfam" id="PF03466">
    <property type="entry name" value="LysR_substrate"/>
    <property type="match status" value="1"/>
</dbReference>
<dbReference type="InterPro" id="IPR017685">
    <property type="entry name" value="ArgP"/>
</dbReference>
<accession>A0ABW2IKG2</accession>
<dbReference type="InterPro" id="IPR036388">
    <property type="entry name" value="WH-like_DNA-bd_sf"/>
</dbReference>
<evidence type="ECO:0000256" key="3">
    <source>
        <dbReference type="ARBA" id="ARBA00023125"/>
    </source>
</evidence>
<dbReference type="GO" id="GO:0003677">
    <property type="term" value="F:DNA binding"/>
    <property type="evidence" value="ECO:0007669"/>
    <property type="project" value="UniProtKB-KW"/>
</dbReference>
<comment type="caution">
    <text evidence="6">The sequence shown here is derived from an EMBL/GenBank/DDBJ whole genome shotgun (WGS) entry which is preliminary data.</text>
</comment>
<dbReference type="InterPro" id="IPR000847">
    <property type="entry name" value="LysR_HTH_N"/>
</dbReference>
<dbReference type="RefSeq" id="WP_382166759.1">
    <property type="nucleotide sequence ID" value="NZ_JBHTBR010000004.1"/>
</dbReference>
<dbReference type="InterPro" id="IPR050176">
    <property type="entry name" value="LTTR"/>
</dbReference>
<dbReference type="InterPro" id="IPR036390">
    <property type="entry name" value="WH_DNA-bd_sf"/>
</dbReference>
<reference evidence="7" key="1">
    <citation type="journal article" date="2019" name="Int. J. Syst. Evol. Microbiol.">
        <title>The Global Catalogue of Microorganisms (GCM) 10K type strain sequencing project: providing services to taxonomists for standard genome sequencing and annotation.</title>
        <authorList>
            <consortium name="The Broad Institute Genomics Platform"/>
            <consortium name="The Broad Institute Genome Sequencing Center for Infectious Disease"/>
            <person name="Wu L."/>
            <person name="Ma J."/>
        </authorList>
    </citation>
    <scope>NUCLEOTIDE SEQUENCE [LARGE SCALE GENOMIC DNA]</scope>
    <source>
        <strain evidence="7">CCUG 51308</strain>
    </source>
</reference>
<protein>
    <submittedName>
        <fullName evidence="6">ArgP/LysG family DNA-binding transcriptional regulator</fullName>
    </submittedName>
</protein>
<dbReference type="PANTHER" id="PTHR30579">
    <property type="entry name" value="TRANSCRIPTIONAL REGULATOR"/>
    <property type="match status" value="1"/>
</dbReference>
<dbReference type="PROSITE" id="PS50931">
    <property type="entry name" value="HTH_LYSR"/>
    <property type="match status" value="1"/>
</dbReference>
<name>A0ABW2IKG2_9PROT</name>
<keyword evidence="4" id="KW-0804">Transcription</keyword>
<dbReference type="NCBIfam" id="TIGR03298">
    <property type="entry name" value="argP"/>
    <property type="match status" value="1"/>
</dbReference>